<keyword evidence="5" id="KW-0663">Pyridoxal phosphate</keyword>
<dbReference type="GO" id="GO:0008453">
    <property type="term" value="F:alanine-glyoxylate transaminase activity"/>
    <property type="evidence" value="ECO:0007669"/>
    <property type="project" value="TreeGrafter"/>
</dbReference>
<gene>
    <name evidence="7" type="ORF">UFOPK3564_01706</name>
</gene>
<evidence type="ECO:0000313" key="7">
    <source>
        <dbReference type="EMBL" id="CAB4918504.1"/>
    </source>
</evidence>
<evidence type="ECO:0000256" key="1">
    <source>
        <dbReference type="ARBA" id="ARBA00001933"/>
    </source>
</evidence>
<comment type="similarity">
    <text evidence="2">Belongs to the class-V pyridoxal-phosphate-dependent aminotransferase family.</text>
</comment>
<evidence type="ECO:0000256" key="4">
    <source>
        <dbReference type="ARBA" id="ARBA00022679"/>
    </source>
</evidence>
<dbReference type="Gene3D" id="3.40.640.10">
    <property type="entry name" value="Type I PLP-dependent aspartate aminotransferase-like (Major domain)"/>
    <property type="match status" value="1"/>
</dbReference>
<dbReference type="InterPro" id="IPR000192">
    <property type="entry name" value="Aminotrans_V_dom"/>
</dbReference>
<proteinExistence type="inferred from homology"/>
<evidence type="ECO:0000259" key="6">
    <source>
        <dbReference type="Pfam" id="PF00266"/>
    </source>
</evidence>
<dbReference type="PIRSF" id="PIRSF000524">
    <property type="entry name" value="SPT"/>
    <property type="match status" value="1"/>
</dbReference>
<evidence type="ECO:0000256" key="2">
    <source>
        <dbReference type="ARBA" id="ARBA00009236"/>
    </source>
</evidence>
<feature type="domain" description="Aminotransferase class V" evidence="6">
    <location>
        <begin position="18"/>
        <end position="287"/>
    </location>
</feature>
<evidence type="ECO:0000256" key="3">
    <source>
        <dbReference type="ARBA" id="ARBA00022576"/>
    </source>
</evidence>
<reference evidence="7" key="1">
    <citation type="submission" date="2020-05" db="EMBL/GenBank/DDBJ databases">
        <authorList>
            <person name="Chiriac C."/>
            <person name="Salcher M."/>
            <person name="Ghai R."/>
            <person name="Kavagutti S V."/>
        </authorList>
    </citation>
    <scope>NUCLEOTIDE SEQUENCE</scope>
</reference>
<organism evidence="7">
    <name type="scientific">freshwater metagenome</name>
    <dbReference type="NCBI Taxonomy" id="449393"/>
    <lineage>
        <taxon>unclassified sequences</taxon>
        <taxon>metagenomes</taxon>
        <taxon>ecological metagenomes</taxon>
    </lineage>
</organism>
<dbReference type="InterPro" id="IPR015421">
    <property type="entry name" value="PyrdxlP-dep_Trfase_major"/>
</dbReference>
<keyword evidence="4" id="KW-0808">Transferase</keyword>
<protein>
    <submittedName>
        <fullName evidence="7">Unannotated protein</fullName>
    </submittedName>
</protein>
<dbReference type="Gene3D" id="3.90.1150.10">
    <property type="entry name" value="Aspartate Aminotransferase, domain 1"/>
    <property type="match status" value="1"/>
</dbReference>
<dbReference type="GO" id="GO:0019265">
    <property type="term" value="P:glycine biosynthetic process, by transamination of glyoxylate"/>
    <property type="evidence" value="ECO:0007669"/>
    <property type="project" value="TreeGrafter"/>
</dbReference>
<dbReference type="AlphaFoldDB" id="A0A6J7HFF4"/>
<dbReference type="PANTHER" id="PTHR21152:SF24">
    <property type="entry name" value="ALANINE--GLYOXYLATE AMINOTRANSFERASE 1"/>
    <property type="match status" value="1"/>
</dbReference>
<keyword evidence="3" id="KW-0032">Aminotransferase</keyword>
<dbReference type="EMBL" id="CAFBMK010000094">
    <property type="protein sequence ID" value="CAB4918504.1"/>
    <property type="molecule type" value="Genomic_DNA"/>
</dbReference>
<name>A0A6J7HFF4_9ZZZZ</name>
<dbReference type="GO" id="GO:0004760">
    <property type="term" value="F:L-serine-pyruvate transaminase activity"/>
    <property type="evidence" value="ECO:0007669"/>
    <property type="project" value="TreeGrafter"/>
</dbReference>
<dbReference type="InterPro" id="IPR015422">
    <property type="entry name" value="PyrdxlP-dep_Trfase_small"/>
</dbReference>
<dbReference type="InterPro" id="IPR015424">
    <property type="entry name" value="PyrdxlP-dep_Trfase"/>
</dbReference>
<dbReference type="PANTHER" id="PTHR21152">
    <property type="entry name" value="AMINOTRANSFERASE CLASS V"/>
    <property type="match status" value="1"/>
</dbReference>
<evidence type="ECO:0000256" key="5">
    <source>
        <dbReference type="ARBA" id="ARBA00022898"/>
    </source>
</evidence>
<sequence length="369" mass="37916">MTGPIPNAALLDPPPMTAERFAAIERDVARVLQTEQDVVVLQAEAILALEAVARGLGGAGTTCLNVITGPYGAHFGEWLAAGGAEVVDLEIPLERAVRADEIEAVLAERPEISVLSIVHAEVATGTVNPMAEVAEVARRHDVLTVVDAVASVGGHALGIDELGLDVVMVGPQKALGGPAGISAVTVSDRAWAALAAAPNPWRGSILSLLDWKERWIDADRTQIPGTPAVLELLALEAACARVLAEGLDAGLARHARISAACRAGVRGLGAQPWVDEDDQACRLTTAVRLPDGVDRAALVDRAREAYGVVLTPGGGDLRDVMVRIDHMGPAAEPRTALAGVAALGAALTDLGSPCDVGAGVRATIDALAG</sequence>
<dbReference type="SUPFAM" id="SSF53383">
    <property type="entry name" value="PLP-dependent transferases"/>
    <property type="match status" value="1"/>
</dbReference>
<comment type="cofactor">
    <cofactor evidence="1">
        <name>pyridoxal 5'-phosphate</name>
        <dbReference type="ChEBI" id="CHEBI:597326"/>
    </cofactor>
</comment>
<dbReference type="InterPro" id="IPR024169">
    <property type="entry name" value="SP_NH2Trfase/AEP_transaminase"/>
</dbReference>
<accession>A0A6J7HFF4</accession>
<dbReference type="GO" id="GO:0005777">
    <property type="term" value="C:peroxisome"/>
    <property type="evidence" value="ECO:0007669"/>
    <property type="project" value="TreeGrafter"/>
</dbReference>
<dbReference type="Pfam" id="PF00266">
    <property type="entry name" value="Aminotran_5"/>
    <property type="match status" value="1"/>
</dbReference>